<keyword evidence="2" id="KW-1185">Reference proteome</keyword>
<gene>
    <name evidence="1" type="ORF">H6P80_04060</name>
</gene>
<name>A0A842HWJ6_9SPHN</name>
<reference evidence="1 2" key="1">
    <citation type="submission" date="2020-08" db="EMBL/GenBank/DDBJ databases">
        <title>Draft genome sequence of Parasphingopyxis sp. GrpM-11.</title>
        <authorList>
            <person name="Oh J."/>
            <person name="Roh D.-H."/>
        </authorList>
    </citation>
    <scope>NUCLEOTIDE SEQUENCE [LARGE SCALE GENOMIC DNA]</scope>
    <source>
        <strain evidence="1 2">GrpM-11</strain>
    </source>
</reference>
<dbReference type="Proteomes" id="UP000564378">
    <property type="component" value="Unassembled WGS sequence"/>
</dbReference>
<evidence type="ECO:0008006" key="3">
    <source>
        <dbReference type="Google" id="ProtNLM"/>
    </source>
</evidence>
<dbReference type="RefSeq" id="WP_185800043.1">
    <property type="nucleotide sequence ID" value="NZ_JACJVJ010000001.1"/>
</dbReference>
<comment type="caution">
    <text evidence="1">The sequence shown here is derived from an EMBL/GenBank/DDBJ whole genome shotgun (WGS) entry which is preliminary data.</text>
</comment>
<evidence type="ECO:0000313" key="1">
    <source>
        <dbReference type="EMBL" id="MBC2776787.1"/>
    </source>
</evidence>
<organism evidence="1 2">
    <name type="scientific">Parasphingopyxis marina</name>
    <dbReference type="NCBI Taxonomy" id="2761622"/>
    <lineage>
        <taxon>Bacteria</taxon>
        <taxon>Pseudomonadati</taxon>
        <taxon>Pseudomonadota</taxon>
        <taxon>Alphaproteobacteria</taxon>
        <taxon>Sphingomonadales</taxon>
        <taxon>Sphingomonadaceae</taxon>
        <taxon>Parasphingopyxis</taxon>
    </lineage>
</organism>
<accession>A0A842HWJ6</accession>
<dbReference type="AlphaFoldDB" id="A0A842HWJ6"/>
<proteinExistence type="predicted"/>
<protein>
    <recommendedName>
        <fullName evidence="3">Bacteriocin</fullName>
    </recommendedName>
</protein>
<sequence length="73" mass="7493">MTDKSIHLDDRELEAVAGGASRGDNQAAAYQPHYQGGVHVAAGDINGDAPPAKIVFSDLIVSSYQVGGSHGDS</sequence>
<dbReference type="EMBL" id="JACJVJ010000001">
    <property type="protein sequence ID" value="MBC2776787.1"/>
    <property type="molecule type" value="Genomic_DNA"/>
</dbReference>
<evidence type="ECO:0000313" key="2">
    <source>
        <dbReference type="Proteomes" id="UP000564378"/>
    </source>
</evidence>